<gene>
    <name evidence="2" type="ORF">CRG98_018185</name>
</gene>
<accession>A0A2I0JYL8</accession>
<evidence type="ECO:0000313" key="3">
    <source>
        <dbReference type="Proteomes" id="UP000233551"/>
    </source>
</evidence>
<feature type="compositionally biased region" description="Basic residues" evidence="1">
    <location>
        <begin position="108"/>
        <end position="117"/>
    </location>
</feature>
<organism evidence="2 3">
    <name type="scientific">Punica granatum</name>
    <name type="common">Pomegranate</name>
    <dbReference type="NCBI Taxonomy" id="22663"/>
    <lineage>
        <taxon>Eukaryota</taxon>
        <taxon>Viridiplantae</taxon>
        <taxon>Streptophyta</taxon>
        <taxon>Embryophyta</taxon>
        <taxon>Tracheophyta</taxon>
        <taxon>Spermatophyta</taxon>
        <taxon>Magnoliopsida</taxon>
        <taxon>eudicotyledons</taxon>
        <taxon>Gunneridae</taxon>
        <taxon>Pentapetalae</taxon>
        <taxon>rosids</taxon>
        <taxon>malvids</taxon>
        <taxon>Myrtales</taxon>
        <taxon>Lythraceae</taxon>
        <taxon>Punica</taxon>
    </lineage>
</organism>
<keyword evidence="3" id="KW-1185">Reference proteome</keyword>
<evidence type="ECO:0000313" key="2">
    <source>
        <dbReference type="EMBL" id="PKI61411.1"/>
    </source>
</evidence>
<dbReference type="Proteomes" id="UP000233551">
    <property type="component" value="Unassembled WGS sequence"/>
</dbReference>
<feature type="compositionally biased region" description="Basic and acidic residues" evidence="1">
    <location>
        <begin position="97"/>
        <end position="107"/>
    </location>
</feature>
<sequence length="178" mass="20172">MLTSYPVQPQITDCSVLHYREERIGPENRRLYLPCPRSKLGVVEKVPATSLRPGEGEWKLRQASLSEEAGGPWGIEARRSRWMEDFVEDSKLRLEGREKLGLTDQKERRKGKREKGKKKGGLLALGFGPLLGPGLGQLETECRIAESVRFCNSTVQRAIQPRLHYPDSPRRIGIEEPP</sequence>
<feature type="region of interest" description="Disordered" evidence="1">
    <location>
        <begin position="97"/>
        <end position="117"/>
    </location>
</feature>
<comment type="caution">
    <text evidence="2">The sequence shown here is derived from an EMBL/GenBank/DDBJ whole genome shotgun (WGS) entry which is preliminary data.</text>
</comment>
<evidence type="ECO:0000256" key="1">
    <source>
        <dbReference type="SAM" id="MobiDB-lite"/>
    </source>
</evidence>
<dbReference type="AlphaFoldDB" id="A0A2I0JYL8"/>
<protein>
    <submittedName>
        <fullName evidence="2">Uncharacterized protein</fullName>
    </submittedName>
</protein>
<reference evidence="2 3" key="1">
    <citation type="submission" date="2017-11" db="EMBL/GenBank/DDBJ databases">
        <title>De-novo sequencing of pomegranate (Punica granatum L.) genome.</title>
        <authorList>
            <person name="Akparov Z."/>
            <person name="Amiraslanov A."/>
            <person name="Hajiyeva S."/>
            <person name="Abbasov M."/>
            <person name="Kaur K."/>
            <person name="Hamwieh A."/>
            <person name="Solovyev V."/>
            <person name="Salamov A."/>
            <person name="Braich B."/>
            <person name="Kosarev P."/>
            <person name="Mahmoud A."/>
            <person name="Hajiyev E."/>
            <person name="Babayeva S."/>
            <person name="Izzatullayeva V."/>
            <person name="Mammadov A."/>
            <person name="Mammadov A."/>
            <person name="Sharifova S."/>
            <person name="Ojaghi J."/>
            <person name="Eynullazada K."/>
            <person name="Bayramov B."/>
            <person name="Abdulazimova A."/>
            <person name="Shahmuradov I."/>
        </authorList>
    </citation>
    <scope>NUCLEOTIDE SEQUENCE [LARGE SCALE GENOMIC DNA]</scope>
    <source>
        <strain evidence="3">cv. AG2017</strain>
        <tissue evidence="2">Leaf</tissue>
    </source>
</reference>
<dbReference type="EMBL" id="PGOL01001040">
    <property type="protein sequence ID" value="PKI61411.1"/>
    <property type="molecule type" value="Genomic_DNA"/>
</dbReference>
<proteinExistence type="predicted"/>
<name>A0A2I0JYL8_PUNGR</name>